<protein>
    <submittedName>
        <fullName evidence="1">Uncharacterized protein</fullName>
    </submittedName>
</protein>
<gene>
    <name evidence="1" type="ORF">EUB48_15560</name>
</gene>
<proteinExistence type="predicted"/>
<accession>A0A515DDS8</accession>
<dbReference type="EMBL" id="CP035503">
    <property type="protein sequence ID" value="QDL38547.1"/>
    <property type="molecule type" value="Genomic_DNA"/>
</dbReference>
<dbReference type="AlphaFoldDB" id="A0A515DDS8"/>
<sequence length="110" mass="12492">MSQHSAHTHYRGRKVVVVAGYDRALNDLFLQVLGHEDAPRAVEECVLYSSLHEPHRDWTDINAVSDKLTELGIEVPDSLLEAVYLDQLFHAGNRMVRHHLNQPPEVFLVG</sequence>
<dbReference type="KEGG" id="rhf:EUB48_15560"/>
<keyword evidence="2" id="KW-1185">Reference proteome</keyword>
<evidence type="ECO:0000313" key="1">
    <source>
        <dbReference type="EMBL" id="QDL38547.1"/>
    </source>
</evidence>
<organism evidence="1 2">
    <name type="scientific">Rhodoferax sediminis</name>
    <dbReference type="NCBI Taxonomy" id="2509614"/>
    <lineage>
        <taxon>Bacteria</taxon>
        <taxon>Pseudomonadati</taxon>
        <taxon>Pseudomonadota</taxon>
        <taxon>Betaproteobacteria</taxon>
        <taxon>Burkholderiales</taxon>
        <taxon>Comamonadaceae</taxon>
        <taxon>Rhodoferax</taxon>
    </lineage>
</organism>
<dbReference type="OrthoDB" id="6892979at2"/>
<reference evidence="1 2" key="1">
    <citation type="submission" date="2019-01" db="EMBL/GenBank/DDBJ databases">
        <title>Genomic insights into a novel species Rhodoferax sp.</title>
        <authorList>
            <person name="Jin L."/>
        </authorList>
    </citation>
    <scope>NUCLEOTIDE SEQUENCE [LARGE SCALE GENOMIC DNA]</scope>
    <source>
        <strain evidence="1 2">CHu59-6-5</strain>
    </source>
</reference>
<dbReference type="RefSeq" id="WP_142819988.1">
    <property type="nucleotide sequence ID" value="NZ_CP035503.1"/>
</dbReference>
<name>A0A515DDS8_9BURK</name>
<dbReference type="Proteomes" id="UP000316798">
    <property type="component" value="Chromosome"/>
</dbReference>
<evidence type="ECO:0000313" key="2">
    <source>
        <dbReference type="Proteomes" id="UP000316798"/>
    </source>
</evidence>